<dbReference type="EMBL" id="CP121252">
    <property type="protein sequence ID" value="WFP15553.1"/>
    <property type="molecule type" value="Genomic_DNA"/>
</dbReference>
<dbReference type="RefSeq" id="WP_278156395.1">
    <property type="nucleotide sequence ID" value="NZ_CP121252.1"/>
</dbReference>
<dbReference type="InterPro" id="IPR002397">
    <property type="entry name" value="Cyt_P450_B"/>
</dbReference>
<gene>
    <name evidence="4" type="ORF">P8192_09035</name>
</gene>
<dbReference type="PANTHER" id="PTHR46696:SF1">
    <property type="entry name" value="CYTOCHROME P450 YJIB-RELATED"/>
    <property type="match status" value="1"/>
</dbReference>
<keyword evidence="2" id="KW-0479">Metal-binding</keyword>
<dbReference type="PROSITE" id="PS00086">
    <property type="entry name" value="CYTOCHROME_P450"/>
    <property type="match status" value="1"/>
</dbReference>
<protein>
    <submittedName>
        <fullName evidence="4">Cytochrome P450</fullName>
    </submittedName>
</protein>
<dbReference type="InterPro" id="IPR017972">
    <property type="entry name" value="Cyt_P450_CS"/>
</dbReference>
<evidence type="ECO:0000256" key="3">
    <source>
        <dbReference type="SAM" id="MobiDB-lite"/>
    </source>
</evidence>
<keyword evidence="2" id="KW-0408">Iron</keyword>
<keyword evidence="2" id="KW-0503">Monooxygenase</keyword>
<name>A0ABY8H4H7_9MICC</name>
<dbReference type="InterPro" id="IPR001128">
    <property type="entry name" value="Cyt_P450"/>
</dbReference>
<accession>A0ABY8H4H7</accession>
<organism evidence="4 5">
    <name type="scientific">Citricoccus muralis</name>
    <dbReference type="NCBI Taxonomy" id="169134"/>
    <lineage>
        <taxon>Bacteria</taxon>
        <taxon>Bacillati</taxon>
        <taxon>Actinomycetota</taxon>
        <taxon>Actinomycetes</taxon>
        <taxon>Micrococcales</taxon>
        <taxon>Micrococcaceae</taxon>
        <taxon>Citricoccus</taxon>
    </lineage>
</organism>
<proteinExistence type="inferred from homology"/>
<sequence>MSVSDQRRAARPEDTGCPVAHHDPEGYRRVGSFAAARTVLRARSSTRQAGFTAEHIPEWLFSKRPILIGDGPHHDEQRRRVARFFAPAVVDTRYSALIEQEVERSLTIATDQGDMLVDRHALHVAVAITASIVGLTHAPVTALASRLERFFRQPPLDRTRADLGRTRRDWMQAAVNGLGPLAGFYRRDVAPAVRARRRAPREDVISHLLQQGYQRADLLAECLTYGTAGMVTTREFMTMAAWHVLDDARLRRRYAQAGREERERILAEIIRLEPPVGHLYRRMTSELALEDNAGCPAATLRDGDLVDLNVRQINTDADVVGGRSLQLDPERSLTPGVPATGLSFGDGVHRCPGQHLALRETDAFVHRLAAGSWTIAEQPRLSWDQLIEGYRLRGLRLRPS</sequence>
<evidence type="ECO:0000256" key="1">
    <source>
        <dbReference type="ARBA" id="ARBA00010617"/>
    </source>
</evidence>
<keyword evidence="2" id="KW-0349">Heme</keyword>
<comment type="similarity">
    <text evidence="1 2">Belongs to the cytochrome P450 family.</text>
</comment>
<dbReference type="Gene3D" id="1.10.630.10">
    <property type="entry name" value="Cytochrome P450"/>
    <property type="match status" value="1"/>
</dbReference>
<dbReference type="SUPFAM" id="SSF48264">
    <property type="entry name" value="Cytochrome P450"/>
    <property type="match status" value="1"/>
</dbReference>
<reference evidence="4 5" key="1">
    <citation type="submission" date="2023-04" db="EMBL/GenBank/DDBJ databases">
        <title>Funneling lignin-derived compounds into biodiesel using alkali-halophilic Citricoccus sp. P2.</title>
        <authorList>
            <person name="Luo C.-B."/>
        </authorList>
    </citation>
    <scope>NUCLEOTIDE SEQUENCE [LARGE SCALE GENOMIC DNA]</scope>
    <source>
        <strain evidence="4 5">P2</strain>
    </source>
</reference>
<evidence type="ECO:0000313" key="5">
    <source>
        <dbReference type="Proteomes" id="UP001219037"/>
    </source>
</evidence>
<dbReference type="CDD" id="cd00302">
    <property type="entry name" value="cytochrome_P450"/>
    <property type="match status" value="1"/>
</dbReference>
<keyword evidence="2" id="KW-0560">Oxidoreductase</keyword>
<keyword evidence="5" id="KW-1185">Reference proteome</keyword>
<evidence type="ECO:0000313" key="4">
    <source>
        <dbReference type="EMBL" id="WFP15553.1"/>
    </source>
</evidence>
<dbReference type="InterPro" id="IPR036396">
    <property type="entry name" value="Cyt_P450_sf"/>
</dbReference>
<dbReference type="Proteomes" id="UP001219037">
    <property type="component" value="Chromosome"/>
</dbReference>
<evidence type="ECO:0000256" key="2">
    <source>
        <dbReference type="RuleBase" id="RU000461"/>
    </source>
</evidence>
<feature type="region of interest" description="Disordered" evidence="3">
    <location>
        <begin position="1"/>
        <end position="24"/>
    </location>
</feature>
<dbReference type="Pfam" id="PF00067">
    <property type="entry name" value="p450"/>
    <property type="match status" value="1"/>
</dbReference>
<dbReference type="PANTHER" id="PTHR46696">
    <property type="entry name" value="P450, PUTATIVE (EUROFUNG)-RELATED"/>
    <property type="match status" value="1"/>
</dbReference>
<dbReference type="PRINTS" id="PR00359">
    <property type="entry name" value="BP450"/>
</dbReference>